<dbReference type="AlphaFoldDB" id="A0A0H2RQ46"/>
<evidence type="ECO:0000313" key="2">
    <source>
        <dbReference type="Proteomes" id="UP000053477"/>
    </source>
</evidence>
<gene>
    <name evidence="1" type="ORF">SCHPADRAFT_811850</name>
</gene>
<dbReference type="STRING" id="27342.A0A0H2RQ46"/>
<feature type="non-terminal residue" evidence="1">
    <location>
        <position position="86"/>
    </location>
</feature>
<reference evidence="1 2" key="1">
    <citation type="submission" date="2015-04" db="EMBL/GenBank/DDBJ databases">
        <title>Complete genome sequence of Schizopora paradoxa KUC8140, a cosmopolitan wood degrader in East Asia.</title>
        <authorList>
            <consortium name="DOE Joint Genome Institute"/>
            <person name="Min B."/>
            <person name="Park H."/>
            <person name="Jang Y."/>
            <person name="Kim J.-J."/>
            <person name="Kim K.H."/>
            <person name="Pangilinan J."/>
            <person name="Lipzen A."/>
            <person name="Riley R."/>
            <person name="Grigoriev I.V."/>
            <person name="Spatafora J.W."/>
            <person name="Choi I.-G."/>
        </authorList>
    </citation>
    <scope>NUCLEOTIDE SEQUENCE [LARGE SCALE GENOMIC DNA]</scope>
    <source>
        <strain evidence="1 2">KUC8140</strain>
    </source>
</reference>
<dbReference type="InParanoid" id="A0A0H2RQ46"/>
<dbReference type="Gene3D" id="3.60.10.10">
    <property type="entry name" value="Endonuclease/exonuclease/phosphatase"/>
    <property type="match status" value="1"/>
</dbReference>
<accession>A0A0H2RQ46</accession>
<dbReference type="Proteomes" id="UP000053477">
    <property type="component" value="Unassembled WGS sequence"/>
</dbReference>
<keyword evidence="2" id="KW-1185">Reference proteome</keyword>
<dbReference type="InterPro" id="IPR036691">
    <property type="entry name" value="Endo/exonu/phosph_ase_sf"/>
</dbReference>
<dbReference type="EMBL" id="KQ085949">
    <property type="protein sequence ID" value="KLO14095.1"/>
    <property type="molecule type" value="Genomic_DNA"/>
</dbReference>
<organism evidence="1 2">
    <name type="scientific">Schizopora paradoxa</name>
    <dbReference type="NCBI Taxonomy" id="27342"/>
    <lineage>
        <taxon>Eukaryota</taxon>
        <taxon>Fungi</taxon>
        <taxon>Dikarya</taxon>
        <taxon>Basidiomycota</taxon>
        <taxon>Agaricomycotina</taxon>
        <taxon>Agaricomycetes</taxon>
        <taxon>Hymenochaetales</taxon>
        <taxon>Schizoporaceae</taxon>
        <taxon>Schizopora</taxon>
    </lineage>
</organism>
<sequence length="86" mass="9875">DVDIVAIQEPWKYSDNHRSFANHRWRVVYPTTHHDSDREAAATRSIMFVNVAISTNSWAPLAVDSPDVTAIEIRSRARCVCIFNIY</sequence>
<name>A0A0H2RQ46_9AGAM</name>
<feature type="non-terminal residue" evidence="1">
    <location>
        <position position="1"/>
    </location>
</feature>
<evidence type="ECO:0000313" key="1">
    <source>
        <dbReference type="EMBL" id="KLO14095.1"/>
    </source>
</evidence>
<dbReference type="OrthoDB" id="2840473at2759"/>
<evidence type="ECO:0008006" key="3">
    <source>
        <dbReference type="Google" id="ProtNLM"/>
    </source>
</evidence>
<dbReference type="SUPFAM" id="SSF56219">
    <property type="entry name" value="DNase I-like"/>
    <property type="match status" value="1"/>
</dbReference>
<protein>
    <recommendedName>
        <fullName evidence="3">Endonuclease/exonuclease/phosphatase domain-containing protein</fullName>
    </recommendedName>
</protein>
<proteinExistence type="predicted"/>